<reference evidence="12 13" key="1">
    <citation type="submission" date="2010-12" db="EMBL/GenBank/DDBJ databases">
        <title>Complete sequence of Desulfurispirillum indicum S5.</title>
        <authorList>
            <consortium name="US DOE Joint Genome Institute"/>
            <person name="Lucas S."/>
            <person name="Copeland A."/>
            <person name="Lapidus A."/>
            <person name="Cheng J.-F."/>
            <person name="Goodwin L."/>
            <person name="Pitluck S."/>
            <person name="Chertkov O."/>
            <person name="Held B."/>
            <person name="Detter J.C."/>
            <person name="Han C."/>
            <person name="Tapia R."/>
            <person name="Land M."/>
            <person name="Hauser L."/>
            <person name="Kyrpides N."/>
            <person name="Ivanova N."/>
            <person name="Mikhailova N."/>
            <person name="Haggblom M."/>
            <person name="Rauschenbach I."/>
            <person name="Bini E."/>
            <person name="Woyke T."/>
        </authorList>
    </citation>
    <scope>NUCLEOTIDE SEQUENCE [LARGE SCALE GENOMIC DNA]</scope>
    <source>
        <strain evidence="13">ATCC BAA-1389 / DSM 22839 / S5</strain>
    </source>
</reference>
<dbReference type="Pfam" id="PF00768">
    <property type="entry name" value="Peptidase_S11"/>
    <property type="match status" value="1"/>
</dbReference>
<evidence type="ECO:0000256" key="4">
    <source>
        <dbReference type="ARBA" id="ARBA00022960"/>
    </source>
</evidence>
<keyword evidence="12" id="KW-0645">Protease</keyword>
<dbReference type="GO" id="GO:0009002">
    <property type="term" value="F:serine-type D-Ala-D-Ala carboxypeptidase activity"/>
    <property type="evidence" value="ECO:0007669"/>
    <property type="project" value="UniProtKB-EC"/>
</dbReference>
<evidence type="ECO:0000256" key="5">
    <source>
        <dbReference type="ARBA" id="ARBA00022984"/>
    </source>
</evidence>
<keyword evidence="5" id="KW-0573">Peptidoglycan synthesis</keyword>
<proteinExistence type="inferred from homology"/>
<feature type="active site" evidence="7">
    <location>
        <position position="181"/>
    </location>
</feature>
<dbReference type="InterPro" id="IPR001967">
    <property type="entry name" value="Peptidase_S11_N"/>
</dbReference>
<dbReference type="EC" id="3.4.16.4" evidence="12"/>
<keyword evidence="3 12" id="KW-0378">Hydrolase</keyword>
<dbReference type="InterPro" id="IPR000871">
    <property type="entry name" value="Beta-lactam_class-A"/>
</dbReference>
<dbReference type="GO" id="GO:0030655">
    <property type="term" value="P:beta-lactam antibiotic catabolic process"/>
    <property type="evidence" value="ECO:0007669"/>
    <property type="project" value="InterPro"/>
</dbReference>
<keyword evidence="10" id="KW-1133">Transmembrane helix</keyword>
<dbReference type="InParanoid" id="E6W5L4"/>
<dbReference type="KEGG" id="din:Selin_1310"/>
<keyword evidence="12" id="KW-0121">Carboxypeptidase</keyword>
<protein>
    <submittedName>
        <fullName evidence="12">Serine-type D-Ala-D-Ala carboxypeptidase</fullName>
        <ecNumber evidence="12">3.4.16.4</ecNumber>
    </submittedName>
</protein>
<feature type="active site" description="Proton acceptor" evidence="7">
    <location>
        <position position="124"/>
    </location>
</feature>
<evidence type="ECO:0000256" key="2">
    <source>
        <dbReference type="ARBA" id="ARBA00022729"/>
    </source>
</evidence>
<dbReference type="EMBL" id="CP002432">
    <property type="protein sequence ID" value="ADU66045.1"/>
    <property type="molecule type" value="Genomic_DNA"/>
</dbReference>
<dbReference type="InterPro" id="IPR012338">
    <property type="entry name" value="Beta-lactam/transpept-like"/>
</dbReference>
<comment type="similarity">
    <text evidence="1 9">Belongs to the peptidase S11 family.</text>
</comment>
<evidence type="ECO:0000256" key="7">
    <source>
        <dbReference type="PIRSR" id="PIRSR618044-1"/>
    </source>
</evidence>
<name>E6W5L4_DESIS</name>
<keyword evidence="13" id="KW-1185">Reference proteome</keyword>
<keyword evidence="10" id="KW-0472">Membrane</keyword>
<dbReference type="Proteomes" id="UP000002572">
    <property type="component" value="Chromosome"/>
</dbReference>
<keyword evidence="6" id="KW-0961">Cell wall biogenesis/degradation</keyword>
<evidence type="ECO:0000256" key="8">
    <source>
        <dbReference type="PIRSR" id="PIRSR618044-2"/>
    </source>
</evidence>
<keyword evidence="2" id="KW-0732">Signal</keyword>
<organism evidence="12 13">
    <name type="scientific">Desulfurispirillum indicum (strain ATCC BAA-1389 / DSM 22839 / S5)</name>
    <dbReference type="NCBI Taxonomy" id="653733"/>
    <lineage>
        <taxon>Bacteria</taxon>
        <taxon>Pseudomonadati</taxon>
        <taxon>Chrysiogenota</taxon>
        <taxon>Chrysiogenia</taxon>
        <taxon>Chrysiogenales</taxon>
        <taxon>Chrysiogenaceae</taxon>
        <taxon>Desulfurispirillum</taxon>
    </lineage>
</organism>
<dbReference type="GO" id="GO:0071555">
    <property type="term" value="P:cell wall organization"/>
    <property type="evidence" value="ECO:0007669"/>
    <property type="project" value="UniProtKB-KW"/>
</dbReference>
<evidence type="ECO:0000256" key="10">
    <source>
        <dbReference type="SAM" id="Phobius"/>
    </source>
</evidence>
<dbReference type="FunCoup" id="E6W5L4">
    <property type="interactions" value="384"/>
</dbReference>
<evidence type="ECO:0000256" key="3">
    <source>
        <dbReference type="ARBA" id="ARBA00022801"/>
    </source>
</evidence>
<dbReference type="GO" id="GO:0006508">
    <property type="term" value="P:proteolysis"/>
    <property type="evidence" value="ECO:0007669"/>
    <property type="project" value="InterPro"/>
</dbReference>
<dbReference type="AlphaFoldDB" id="E6W5L4"/>
<dbReference type="HOGENOM" id="CLU_813111_0_0_0"/>
<evidence type="ECO:0000313" key="13">
    <source>
        <dbReference type="Proteomes" id="UP000002572"/>
    </source>
</evidence>
<evidence type="ECO:0000256" key="1">
    <source>
        <dbReference type="ARBA" id="ARBA00007164"/>
    </source>
</evidence>
<sequence>MKTHNQVLMNSDPLARNAFIRIITAPRLNQVLLGLFPFLFFSYLLISYYSMRPEEPRVGHLQIQMRAATQQMPFALPEFRLNQRSFFFPEASQLGAIIVVDANRQEIVYAKNLHEVMPIASLTKVFLMEELLDRIQQGALTFDKELRASTRSSLIGGSRVYLREHENTTIEQLAKATMIHSANDAAYLLGEVIGGGDANHAAQLLTAKAQTLGLKNTRLYNVNGLPNRGGPDNISTPYELAQFTFKLMARNPEIFEIASTEVDYFRRPGGQDFLLVNRNRPLVRLDYVTGLKTGYTNSAGFCVITTSNKNNRNLITVILNAPSSQIRDRAAKRLIDHFSTI</sequence>
<evidence type="ECO:0000256" key="9">
    <source>
        <dbReference type="RuleBase" id="RU004016"/>
    </source>
</evidence>
<dbReference type="GO" id="GO:0046677">
    <property type="term" value="P:response to antibiotic"/>
    <property type="evidence" value="ECO:0007669"/>
    <property type="project" value="InterPro"/>
</dbReference>
<evidence type="ECO:0000259" key="11">
    <source>
        <dbReference type="Pfam" id="PF00768"/>
    </source>
</evidence>
<dbReference type="SUPFAM" id="SSF56601">
    <property type="entry name" value="beta-lactamase/transpeptidase-like"/>
    <property type="match status" value="1"/>
</dbReference>
<dbReference type="GO" id="GO:0008360">
    <property type="term" value="P:regulation of cell shape"/>
    <property type="evidence" value="ECO:0007669"/>
    <property type="project" value="UniProtKB-KW"/>
</dbReference>
<feature type="domain" description="Peptidase S11 D-alanyl-D-alanine carboxypeptidase A N-terminal" evidence="11">
    <location>
        <begin position="95"/>
        <end position="322"/>
    </location>
</feature>
<dbReference type="eggNOG" id="COG1686">
    <property type="taxonomic scope" value="Bacteria"/>
</dbReference>
<feature type="transmembrane region" description="Helical" evidence="10">
    <location>
        <begin position="31"/>
        <end position="51"/>
    </location>
</feature>
<keyword evidence="10" id="KW-0812">Transmembrane</keyword>
<dbReference type="OrthoDB" id="9791132at2"/>
<dbReference type="PANTHER" id="PTHR35333">
    <property type="entry name" value="BETA-LACTAMASE"/>
    <property type="match status" value="1"/>
</dbReference>
<dbReference type="InterPro" id="IPR018044">
    <property type="entry name" value="Peptidase_S11"/>
</dbReference>
<dbReference type="PRINTS" id="PR00725">
    <property type="entry name" value="DADACBPTASE1"/>
</dbReference>
<evidence type="ECO:0000313" key="12">
    <source>
        <dbReference type="EMBL" id="ADU66045.1"/>
    </source>
</evidence>
<accession>E6W5L4</accession>
<dbReference type="GO" id="GO:0008800">
    <property type="term" value="F:beta-lactamase activity"/>
    <property type="evidence" value="ECO:0007669"/>
    <property type="project" value="InterPro"/>
</dbReference>
<feature type="active site" description="Acyl-ester intermediate" evidence="7">
    <location>
        <position position="121"/>
    </location>
</feature>
<dbReference type="GO" id="GO:0009252">
    <property type="term" value="P:peptidoglycan biosynthetic process"/>
    <property type="evidence" value="ECO:0007669"/>
    <property type="project" value="UniProtKB-KW"/>
</dbReference>
<gene>
    <name evidence="12" type="ordered locus">Selin_1310</name>
</gene>
<dbReference type="STRING" id="653733.Selin_1310"/>
<evidence type="ECO:0000256" key="6">
    <source>
        <dbReference type="ARBA" id="ARBA00023316"/>
    </source>
</evidence>
<feature type="binding site" evidence="8">
    <location>
        <position position="292"/>
    </location>
    <ligand>
        <name>substrate</name>
    </ligand>
</feature>
<keyword evidence="4" id="KW-0133">Cell shape</keyword>
<dbReference type="Gene3D" id="3.40.710.10">
    <property type="entry name" value="DD-peptidase/beta-lactamase superfamily"/>
    <property type="match status" value="1"/>
</dbReference>
<dbReference type="PANTHER" id="PTHR35333:SF3">
    <property type="entry name" value="BETA-LACTAMASE-TYPE TRANSPEPTIDASE FOLD CONTAINING PROTEIN"/>
    <property type="match status" value="1"/>
</dbReference>